<dbReference type="OrthoDB" id="9808332at2"/>
<evidence type="ECO:0000313" key="5">
    <source>
        <dbReference type="EMBL" id="ASC72663.1"/>
    </source>
</evidence>
<keyword evidence="6" id="KW-1185">Reference proteome</keyword>
<comment type="similarity">
    <text evidence="1">Belongs to the bacterial solute-binding protein 1 family.</text>
</comment>
<dbReference type="RefSeq" id="WP_088430530.1">
    <property type="nucleotide sequence ID" value="NZ_CP021983.2"/>
</dbReference>
<dbReference type="Proteomes" id="UP000191901">
    <property type="component" value="Chromosome"/>
</dbReference>
<keyword evidence="4" id="KW-0472">Membrane</keyword>
<evidence type="ECO:0000256" key="1">
    <source>
        <dbReference type="ARBA" id="ARBA00008520"/>
    </source>
</evidence>
<reference evidence="5 6" key="1">
    <citation type="journal article" date="2016" name="Biochim. Biophys. Acta">
        <title>Characterization of red-shifted phycobilisomes isolated from the chlorophyll f-containing cyanobacterium Halomicronema hongdechloris.</title>
        <authorList>
            <person name="Li Y."/>
            <person name="Lin Y."/>
            <person name="Garvey C.J."/>
            <person name="Birch D."/>
            <person name="Corkery R.W."/>
            <person name="Loughlin P.C."/>
            <person name="Scheer H."/>
            <person name="Willows R.D."/>
            <person name="Chen M."/>
        </authorList>
    </citation>
    <scope>NUCLEOTIDE SEQUENCE [LARGE SCALE GENOMIC DNA]</scope>
    <source>
        <strain evidence="5 6">C2206</strain>
    </source>
</reference>
<feature type="transmembrane region" description="Helical" evidence="4">
    <location>
        <begin position="12"/>
        <end position="38"/>
    </location>
</feature>
<dbReference type="Pfam" id="PF01547">
    <property type="entry name" value="SBP_bac_1"/>
    <property type="match status" value="1"/>
</dbReference>
<protein>
    <submittedName>
        <fullName evidence="5">ABC transporter-binding protein</fullName>
    </submittedName>
</protein>
<dbReference type="InterPro" id="IPR050490">
    <property type="entry name" value="Bact_solute-bd_prot1"/>
</dbReference>
<dbReference type="AlphaFoldDB" id="A0A1Z3HQS9"/>
<dbReference type="PANTHER" id="PTHR43649:SF34">
    <property type="entry name" value="ABC TRANSPORTER PERIPLASMIC-BINDING PROTEIN YCJN-RELATED"/>
    <property type="match status" value="1"/>
</dbReference>
<dbReference type="EMBL" id="CP021983">
    <property type="protein sequence ID" value="ASC72663.1"/>
    <property type="molecule type" value="Genomic_DNA"/>
</dbReference>
<keyword evidence="4" id="KW-0812">Transmembrane</keyword>
<keyword evidence="2" id="KW-0813">Transport</keyword>
<gene>
    <name evidence="5" type="ORF">XM38_036210</name>
</gene>
<keyword evidence="3" id="KW-0732">Signal</keyword>
<organism evidence="5 6">
    <name type="scientific">Halomicronema hongdechloris C2206</name>
    <dbReference type="NCBI Taxonomy" id="1641165"/>
    <lineage>
        <taxon>Bacteria</taxon>
        <taxon>Bacillati</taxon>
        <taxon>Cyanobacteriota</taxon>
        <taxon>Cyanophyceae</taxon>
        <taxon>Nodosilineales</taxon>
        <taxon>Nodosilineaceae</taxon>
        <taxon>Halomicronema</taxon>
    </lineage>
</organism>
<proteinExistence type="inferred from homology"/>
<accession>A0A1Z3HQS9</accession>
<sequence length="454" mass="50792">MTLRFGKAFSKFAWQLYFLIGLLIVQVVALLMWGLAWMSATTPTTLSFVVPLDEAEYWQPLVDDFEADNPDIELELVQGEYTTDQVKAIYTSDLSTGQPQYDLIYMDIIWVPWFASEGWLADLSGYLSSDELAQFIPSEVAAGRYQGRLYRIPFRPDVGVLLYNQAVLEQGQVSPPTTWRHLMDRSQTLQAQTRVPWGYLWQGRAYEGLVVNFVEVLAGMGGTWIDADTGEVGLDQPVAIAAAQFLHQTIQQGVSPETITSYGETESFQQFQAGESAFLRSWPYFWRLVQADAASADSVGLAALPKAPGKSGSACRGGWGFAIPQATEHLEQAWRAVEYLTSTAVQRQFVLSSGHLPSRLDLFEAPDILERYPHFPELLTRLTDHSIFRPQIPQYDRASQILQTHLWRLLIGEQSAEQAMARAAQETRALLGGVLDSGRTDSVRNQTSATRLPL</sequence>
<evidence type="ECO:0000256" key="4">
    <source>
        <dbReference type="SAM" id="Phobius"/>
    </source>
</evidence>
<dbReference type="InterPro" id="IPR006059">
    <property type="entry name" value="SBP"/>
</dbReference>
<dbReference type="Gene3D" id="3.40.190.10">
    <property type="entry name" value="Periplasmic binding protein-like II"/>
    <property type="match status" value="2"/>
</dbReference>
<dbReference type="SUPFAM" id="SSF53850">
    <property type="entry name" value="Periplasmic binding protein-like II"/>
    <property type="match status" value="1"/>
</dbReference>
<name>A0A1Z3HQS9_9CYAN</name>
<dbReference type="CDD" id="cd14750">
    <property type="entry name" value="PBP2_TMBP"/>
    <property type="match status" value="1"/>
</dbReference>
<keyword evidence="4" id="KW-1133">Transmembrane helix</keyword>
<dbReference type="KEGG" id="hhg:XM38_036210"/>
<evidence type="ECO:0000313" key="6">
    <source>
        <dbReference type="Proteomes" id="UP000191901"/>
    </source>
</evidence>
<evidence type="ECO:0000256" key="2">
    <source>
        <dbReference type="ARBA" id="ARBA00022448"/>
    </source>
</evidence>
<evidence type="ECO:0000256" key="3">
    <source>
        <dbReference type="ARBA" id="ARBA00022729"/>
    </source>
</evidence>
<dbReference type="PANTHER" id="PTHR43649">
    <property type="entry name" value="ARABINOSE-BINDING PROTEIN-RELATED"/>
    <property type="match status" value="1"/>
</dbReference>